<accession>A0A918UEZ6</accession>
<organism evidence="2 3">
    <name type="scientific">Streptomyces poonensis</name>
    <dbReference type="NCBI Taxonomy" id="68255"/>
    <lineage>
        <taxon>Bacteria</taxon>
        <taxon>Bacillati</taxon>
        <taxon>Actinomycetota</taxon>
        <taxon>Actinomycetes</taxon>
        <taxon>Kitasatosporales</taxon>
        <taxon>Streptomycetaceae</taxon>
        <taxon>Streptomyces</taxon>
    </lineage>
</organism>
<gene>
    <name evidence="2" type="ORF">GCM10010365_17810</name>
</gene>
<name>A0A918UEZ6_9ACTN</name>
<protein>
    <recommendedName>
        <fullName evidence="4">Methyltransferase domain-containing protein</fullName>
    </recommendedName>
</protein>
<evidence type="ECO:0000256" key="1">
    <source>
        <dbReference type="SAM" id="MobiDB-lite"/>
    </source>
</evidence>
<comment type="caution">
    <text evidence="2">The sequence shown here is derived from an EMBL/GenBank/DDBJ whole genome shotgun (WGS) entry which is preliminary data.</text>
</comment>
<reference evidence="2" key="1">
    <citation type="journal article" date="2014" name="Int. J. Syst. Evol. Microbiol.">
        <title>Complete genome sequence of Corynebacterium casei LMG S-19264T (=DSM 44701T), isolated from a smear-ripened cheese.</title>
        <authorList>
            <consortium name="US DOE Joint Genome Institute (JGI-PGF)"/>
            <person name="Walter F."/>
            <person name="Albersmeier A."/>
            <person name="Kalinowski J."/>
            <person name="Ruckert C."/>
        </authorList>
    </citation>
    <scope>NUCLEOTIDE SEQUENCE</scope>
    <source>
        <strain evidence="2">JCM 4815</strain>
    </source>
</reference>
<dbReference type="Pfam" id="PF01209">
    <property type="entry name" value="Ubie_methyltran"/>
    <property type="match status" value="1"/>
</dbReference>
<feature type="region of interest" description="Disordered" evidence="1">
    <location>
        <begin position="233"/>
        <end position="406"/>
    </location>
</feature>
<dbReference type="CDD" id="cd02440">
    <property type="entry name" value="AdoMet_MTases"/>
    <property type="match status" value="1"/>
</dbReference>
<feature type="region of interest" description="Disordered" evidence="1">
    <location>
        <begin position="420"/>
        <end position="491"/>
    </location>
</feature>
<evidence type="ECO:0008006" key="4">
    <source>
        <dbReference type="Google" id="ProtNLM"/>
    </source>
</evidence>
<dbReference type="PANTHER" id="PTHR43861:SF1">
    <property type="entry name" value="TRANS-ACONITATE 2-METHYLTRANSFERASE"/>
    <property type="match status" value="1"/>
</dbReference>
<dbReference type="PANTHER" id="PTHR43861">
    <property type="entry name" value="TRANS-ACONITATE 2-METHYLTRANSFERASE-RELATED"/>
    <property type="match status" value="1"/>
</dbReference>
<evidence type="ECO:0000313" key="3">
    <source>
        <dbReference type="Proteomes" id="UP000622166"/>
    </source>
</evidence>
<sequence length="491" mass="49370">MTVLRDAELAAAFDHAARGYDLLVAANPGYHAHLRRSVRRLGLPHGGDGLRVLDLGCGTGASTAALAGVLPGAAITAVDASVGILDRAAGKPWPRRVTFVHAPAEGLADAGVRGPFDAVFAGYLFRNTADPDAVLRAVREVLAPRGRLAAHEYTLSGRARHRATWTAVCRGLVLPVASALGDGRLYRHLWRSVVDFDTADRFADRVRAAGFDRVRVLPLPGWQTGITHTVVARRGHAGPADVRPVSPAGRAGSSRAVVAGDEPPPVGGPSASAGGRTGPAGHGAGPAGAVGGTASENDRTDPAGWRTASADALHRPAGVRSGPAGGRSDLVGSGTDMAGGGTGPAGSGTGPASDRAASGGHRVAPEGHRVAPASDRAAPGSHRATLRSSHGAREVNHGAPRADPAVAGGVWLAPADKGFARVGDRLSPGNGRGAGTRNRTTSERTVPPAPAGSDHTAPADGRAAPTDGRAASAGSDHTTPADGRAAPAGDR</sequence>
<feature type="compositionally biased region" description="Gly residues" evidence="1">
    <location>
        <begin position="275"/>
        <end position="291"/>
    </location>
</feature>
<dbReference type="SUPFAM" id="SSF53335">
    <property type="entry name" value="S-adenosyl-L-methionine-dependent methyltransferases"/>
    <property type="match status" value="1"/>
</dbReference>
<dbReference type="GO" id="GO:0017000">
    <property type="term" value="P:antibiotic biosynthetic process"/>
    <property type="evidence" value="ECO:0007669"/>
    <property type="project" value="UniProtKB-ARBA"/>
</dbReference>
<dbReference type="InterPro" id="IPR029063">
    <property type="entry name" value="SAM-dependent_MTases_sf"/>
</dbReference>
<dbReference type="AlphaFoldDB" id="A0A918UEZ6"/>
<dbReference type="EMBL" id="BMVW01000002">
    <property type="protein sequence ID" value="GGY99549.1"/>
    <property type="molecule type" value="Genomic_DNA"/>
</dbReference>
<dbReference type="GO" id="GO:0008168">
    <property type="term" value="F:methyltransferase activity"/>
    <property type="evidence" value="ECO:0007669"/>
    <property type="project" value="UniProtKB-ARBA"/>
</dbReference>
<reference evidence="2" key="2">
    <citation type="submission" date="2020-09" db="EMBL/GenBank/DDBJ databases">
        <authorList>
            <person name="Sun Q."/>
            <person name="Ohkuma M."/>
        </authorList>
    </citation>
    <scope>NUCLEOTIDE SEQUENCE</scope>
    <source>
        <strain evidence="2">JCM 4815</strain>
    </source>
</reference>
<keyword evidence="3" id="KW-1185">Reference proteome</keyword>
<feature type="compositionally biased region" description="Gly residues" evidence="1">
    <location>
        <begin position="337"/>
        <end position="349"/>
    </location>
</feature>
<proteinExistence type="predicted"/>
<evidence type="ECO:0000313" key="2">
    <source>
        <dbReference type="EMBL" id="GGY99549.1"/>
    </source>
</evidence>
<dbReference type="Proteomes" id="UP000622166">
    <property type="component" value="Unassembled WGS sequence"/>
</dbReference>
<dbReference type="Gene3D" id="3.40.50.150">
    <property type="entry name" value="Vaccinia Virus protein VP39"/>
    <property type="match status" value="1"/>
</dbReference>